<reference evidence="2" key="1">
    <citation type="submission" date="2013-05" db="EMBL/GenBank/DDBJ databases">
        <authorList>
            <person name="Harkins D.M."/>
            <person name="Durkin A.S."/>
            <person name="Brinkac L.M."/>
            <person name="Haft D.H."/>
            <person name="Selengut J.D."/>
            <person name="Sanka R."/>
            <person name="DePew J."/>
            <person name="Purushe J."/>
            <person name="Hartskeerl R.A."/>
            <person name="Ahmed A."/>
            <person name="van der Linden H."/>
            <person name="Goris M.G.A."/>
            <person name="Vinetz J.M."/>
            <person name="Sutton G.G."/>
            <person name="Nierman W.C."/>
            <person name="Fouts D.E."/>
        </authorList>
    </citation>
    <scope>NUCLEOTIDE SEQUENCE [LARGE SCALE GENOMIC DNA]</scope>
    <source>
        <strain evidence="2">5399</strain>
    </source>
</reference>
<sequence>MLMERFCGAAGTADPAPAQEGWGIPPKPPEAHHQNSTSFPRTWNLLNNFYHPLQNPIFLLETIRINIQKKTDELGKNI</sequence>
<proteinExistence type="predicted"/>
<protein>
    <submittedName>
        <fullName evidence="2">Uncharacterized protein</fullName>
    </submittedName>
</protein>
<evidence type="ECO:0000256" key="1">
    <source>
        <dbReference type="SAM" id="MobiDB-lite"/>
    </source>
</evidence>
<evidence type="ECO:0000313" key="3">
    <source>
        <dbReference type="Proteomes" id="UP000015454"/>
    </source>
</evidence>
<keyword evidence="3" id="KW-1185">Reference proteome</keyword>
<gene>
    <name evidence="2" type="ORF">LEP1GSC050_0840</name>
</gene>
<dbReference type="EMBL" id="AHMO02000004">
    <property type="protein sequence ID" value="EQA47250.1"/>
    <property type="molecule type" value="Genomic_DNA"/>
</dbReference>
<feature type="region of interest" description="Disordered" evidence="1">
    <location>
        <begin position="1"/>
        <end position="36"/>
    </location>
</feature>
<organism evidence="2 3">
    <name type="scientific">Leptospira broomii serovar Hurstbridge str. 5399</name>
    <dbReference type="NCBI Taxonomy" id="1049789"/>
    <lineage>
        <taxon>Bacteria</taxon>
        <taxon>Pseudomonadati</taxon>
        <taxon>Spirochaetota</taxon>
        <taxon>Spirochaetia</taxon>
        <taxon>Leptospirales</taxon>
        <taxon>Leptospiraceae</taxon>
        <taxon>Leptospira</taxon>
    </lineage>
</organism>
<dbReference type="STRING" id="1049789.LEP1GSC050_0840"/>
<dbReference type="AlphaFoldDB" id="T0F7Z0"/>
<dbReference type="Proteomes" id="UP000015454">
    <property type="component" value="Unassembled WGS sequence"/>
</dbReference>
<comment type="caution">
    <text evidence="2">The sequence shown here is derived from an EMBL/GenBank/DDBJ whole genome shotgun (WGS) entry which is preliminary data.</text>
</comment>
<name>T0F7Z0_9LEPT</name>
<evidence type="ECO:0000313" key="2">
    <source>
        <dbReference type="EMBL" id="EQA47250.1"/>
    </source>
</evidence>
<accession>T0F7Z0</accession>